<sequence length="788" mass="91246">MDADYINTNFTTIEDLQELPTKLNELNQLSQTIQQIANLKTTSSDSNSVIPNAPQSILNQQEFDNALEKITSVISMISDPGFDLNDAIDNMNGLIAEYGPVSMFIQLKQQFEMKLDSIKMCELLKMGKSLEERLSSPELSQEELRAISNEINSLNDVNNIIAGTLITILRNKIQTKRQELETQLKQLIKNTKWLSTSSTKNNEISNESLTQISKLFQQLINLQSINNIPKYPASWWALDILLDPIIIRFNYHFNSTNKETNKLSKPEWAFNFIETFLSNDIGLINLIVEDTFKQVGRIGLYEIITSLLNPLRIKIQKMLTVINENIITYSQDKIMLEKNGRLLSHLIFELSSFDQRLRTIHKYNPYIYDFQTGPESKWNGITSDVLLINRSGSDSNVAVENWLNFENELATKRFQTEIITTKDAFTIDYDYQGTLELGDDDDSGSHIHKYILRPTYSAYGLVKLINNLSSHYQTLNIVKYQLKYVSKIQLNLIDKYLDSLNRQYRTFLEKFNFKSVLNYIPGGIKETIDESSRIEQGQRGLTMLTELYCSGKFISNSLEYWSNQLIFIQLWQAYKSYSGENVDDYEDSSIFESAISQYDDFINRLINDYEDFFKGEIKQLVKQYVNSSQWELNSTIHGDYELPSDDLSTIVNTLPTYLEILRRSLSTLDYFMIVNQVVSIICNIYYEYIITNNQFDRKGVDQLLVDFGHIVTSLHILLFLNCEEHAEFSCDGNDSYVKVCQAIDLLDSLDKNKRYSPDNDYQELRKEYEHGLSMLTRNELHDLIARVI</sequence>
<organism evidence="1 2">
    <name type="scientific">[Candida] subhashii</name>
    <dbReference type="NCBI Taxonomy" id="561895"/>
    <lineage>
        <taxon>Eukaryota</taxon>
        <taxon>Fungi</taxon>
        <taxon>Dikarya</taxon>
        <taxon>Ascomycota</taxon>
        <taxon>Saccharomycotina</taxon>
        <taxon>Pichiomycetes</taxon>
        <taxon>Debaryomycetaceae</taxon>
        <taxon>Spathaspora</taxon>
    </lineage>
</organism>
<dbReference type="GO" id="GO:0006888">
    <property type="term" value="P:endoplasmic reticulum to Golgi vesicle-mediated transport"/>
    <property type="evidence" value="ECO:0007669"/>
    <property type="project" value="InterPro"/>
</dbReference>
<keyword evidence="2" id="KW-1185">Reference proteome</keyword>
<dbReference type="PANTHER" id="PTHR13520">
    <property type="entry name" value="RAD50-INTERACTING PROTEIN 1 RINT-1"/>
    <property type="match status" value="1"/>
</dbReference>
<dbReference type="OrthoDB" id="407410at2759"/>
<accession>A0A8J5QRX7</accession>
<dbReference type="GO" id="GO:0070939">
    <property type="term" value="C:Dsl1/NZR complex"/>
    <property type="evidence" value="ECO:0007669"/>
    <property type="project" value="InterPro"/>
</dbReference>
<name>A0A8J5QRX7_9ASCO</name>
<dbReference type="AlphaFoldDB" id="A0A8J5QRX7"/>
<reference evidence="1 2" key="1">
    <citation type="journal article" date="2021" name="DNA Res.">
        <title>Genome analysis of Candida subhashii reveals its hybrid nature and dual mitochondrial genome conformations.</title>
        <authorList>
            <person name="Mixao V."/>
            <person name="Hegedusova E."/>
            <person name="Saus E."/>
            <person name="Pryszcz L.P."/>
            <person name="Cillingova A."/>
            <person name="Nosek J."/>
            <person name="Gabaldon T."/>
        </authorList>
    </citation>
    <scope>NUCLEOTIDE SEQUENCE [LARGE SCALE GENOMIC DNA]</scope>
    <source>
        <strain evidence="1 2">CBS 10753</strain>
    </source>
</reference>
<dbReference type="PANTHER" id="PTHR13520:SF0">
    <property type="entry name" value="RAD50-INTERACTING PROTEIN 1"/>
    <property type="match status" value="1"/>
</dbReference>
<dbReference type="GO" id="GO:0060628">
    <property type="term" value="P:regulation of ER to Golgi vesicle-mediated transport"/>
    <property type="evidence" value="ECO:0007669"/>
    <property type="project" value="TreeGrafter"/>
</dbReference>
<gene>
    <name evidence="1" type="ORF">J8A68_000084</name>
</gene>
<dbReference type="PROSITE" id="PS51386">
    <property type="entry name" value="RINT1_TIP20"/>
    <property type="match status" value="1"/>
</dbReference>
<dbReference type="RefSeq" id="XP_049266616.1">
    <property type="nucleotide sequence ID" value="XM_049410498.1"/>
</dbReference>
<dbReference type="GO" id="GO:0006890">
    <property type="term" value="P:retrograde vesicle-mediated transport, Golgi to endoplasmic reticulum"/>
    <property type="evidence" value="ECO:0007669"/>
    <property type="project" value="InterPro"/>
</dbReference>
<evidence type="ECO:0000313" key="1">
    <source>
        <dbReference type="EMBL" id="KAG7666388.1"/>
    </source>
</evidence>
<dbReference type="EMBL" id="JAGSYN010000007">
    <property type="protein sequence ID" value="KAG7666388.1"/>
    <property type="molecule type" value="Genomic_DNA"/>
</dbReference>
<dbReference type="Proteomes" id="UP000694255">
    <property type="component" value="Unassembled WGS sequence"/>
</dbReference>
<dbReference type="GeneID" id="73466885"/>
<dbReference type="InterPro" id="IPR007528">
    <property type="entry name" value="RINT1_Tip20"/>
</dbReference>
<dbReference type="Pfam" id="PF04437">
    <property type="entry name" value="RINT1_TIP1"/>
    <property type="match status" value="1"/>
</dbReference>
<comment type="caution">
    <text evidence="1">The sequence shown here is derived from an EMBL/GenBank/DDBJ whole genome shotgun (WGS) entry which is preliminary data.</text>
</comment>
<evidence type="ECO:0000313" key="2">
    <source>
        <dbReference type="Proteomes" id="UP000694255"/>
    </source>
</evidence>
<protein>
    <submittedName>
        <fullName evidence="1">Uncharacterized protein</fullName>
    </submittedName>
</protein>
<proteinExistence type="predicted"/>